<dbReference type="AlphaFoldDB" id="A0A1V2VXU4"/>
<accession>A0A1V2VXU4</accession>
<proteinExistence type="predicted"/>
<protein>
    <submittedName>
        <fullName evidence="1">Uncharacterized protein</fullName>
    </submittedName>
</protein>
<sequence>MLGRCAVMLQGETGQVDVIQWLNLLENYRKVALGAALLAVYYMWQADGKVWYLIARKLVDGTEVLGGARLRLDRLGESEPGLLRPP</sequence>
<organism evidence="1 2">
    <name type="scientific">Burkholderia cenocepacia</name>
    <dbReference type="NCBI Taxonomy" id="95486"/>
    <lineage>
        <taxon>Bacteria</taxon>
        <taxon>Pseudomonadati</taxon>
        <taxon>Pseudomonadota</taxon>
        <taxon>Betaproteobacteria</taxon>
        <taxon>Burkholderiales</taxon>
        <taxon>Burkholderiaceae</taxon>
        <taxon>Burkholderia</taxon>
        <taxon>Burkholderia cepacia complex</taxon>
    </lineage>
</organism>
<gene>
    <name evidence="1" type="ORF">A8E72_26495</name>
</gene>
<name>A0A1V2VXU4_9BURK</name>
<evidence type="ECO:0000313" key="1">
    <source>
        <dbReference type="EMBL" id="ONU79781.1"/>
    </source>
</evidence>
<dbReference type="Proteomes" id="UP000188543">
    <property type="component" value="Unassembled WGS sequence"/>
</dbReference>
<comment type="caution">
    <text evidence="1">The sequence shown here is derived from an EMBL/GenBank/DDBJ whole genome shotgun (WGS) entry which is preliminary data.</text>
</comment>
<dbReference type="EMBL" id="MUTJ01000082">
    <property type="protein sequence ID" value="ONU79781.1"/>
    <property type="molecule type" value="Genomic_DNA"/>
</dbReference>
<reference evidence="1 2" key="1">
    <citation type="submission" date="2016-08" db="EMBL/GenBank/DDBJ databases">
        <authorList>
            <person name="Seilhamer J.J."/>
        </authorList>
    </citation>
    <scope>NUCLEOTIDE SEQUENCE [LARGE SCALE GENOMIC DNA]</scope>
    <source>
        <strain evidence="1 2">VC14762</strain>
    </source>
</reference>
<evidence type="ECO:0000313" key="2">
    <source>
        <dbReference type="Proteomes" id="UP000188543"/>
    </source>
</evidence>